<keyword evidence="1" id="KW-0732">Signal</keyword>
<feature type="chain" id="PRO_5018638449" evidence="1">
    <location>
        <begin position="23"/>
        <end position="184"/>
    </location>
</feature>
<dbReference type="EMBL" id="RXNV01000003">
    <property type="protein sequence ID" value="RTR32773.1"/>
    <property type="molecule type" value="Genomic_DNA"/>
</dbReference>
<reference evidence="2 3" key="1">
    <citation type="submission" date="2018-12" db="EMBL/GenBank/DDBJ databases">
        <authorList>
            <person name="Yu L."/>
        </authorList>
    </citation>
    <scope>NUCLEOTIDE SEQUENCE [LARGE SCALE GENOMIC DNA]</scope>
    <source>
        <strain evidence="2 3">HAW-EB5</strain>
    </source>
</reference>
<accession>A0A3S0LDD5</accession>
<dbReference type="AlphaFoldDB" id="A0A3S0LDD5"/>
<dbReference type="RefSeq" id="WP_126505677.1">
    <property type="nucleotide sequence ID" value="NZ_RXNV01000003.1"/>
</dbReference>
<evidence type="ECO:0000256" key="1">
    <source>
        <dbReference type="SAM" id="SignalP"/>
    </source>
</evidence>
<organism evidence="2 3">
    <name type="scientific">Shewanella atlantica</name>
    <dbReference type="NCBI Taxonomy" id="271099"/>
    <lineage>
        <taxon>Bacteria</taxon>
        <taxon>Pseudomonadati</taxon>
        <taxon>Pseudomonadota</taxon>
        <taxon>Gammaproteobacteria</taxon>
        <taxon>Alteromonadales</taxon>
        <taxon>Shewanellaceae</taxon>
        <taxon>Shewanella</taxon>
    </lineage>
</organism>
<evidence type="ECO:0000313" key="3">
    <source>
        <dbReference type="Proteomes" id="UP000282060"/>
    </source>
</evidence>
<evidence type="ECO:0000313" key="2">
    <source>
        <dbReference type="EMBL" id="RTR32773.1"/>
    </source>
</evidence>
<dbReference type="OrthoDB" id="9880881at2"/>
<comment type="caution">
    <text evidence="2">The sequence shown here is derived from an EMBL/GenBank/DDBJ whole genome shotgun (WGS) entry which is preliminary data.</text>
</comment>
<keyword evidence="3" id="KW-1185">Reference proteome</keyword>
<proteinExistence type="predicted"/>
<dbReference type="Proteomes" id="UP000282060">
    <property type="component" value="Unassembled WGS sequence"/>
</dbReference>
<sequence>MKKSYITLLIAASLFATSSSIAKPSSLTPLADIIPTGCSTVQISPFGTSLLGRWGWENGTAQTQFGGDAVYMVSASTDGENWFDFEVEFEVVKYEPDTLAEDYSGQFVYRCSTAQTEESGTCNGAVLGLRPAIISSAAEYLQVDPVAFGRNITATLHGVEIKAMNPGTDVKRQNYPKTDICSDI</sequence>
<gene>
    <name evidence="2" type="ORF">EKG39_10400</name>
</gene>
<name>A0A3S0LDD5_9GAMM</name>
<protein>
    <submittedName>
        <fullName evidence="2">Uncharacterized protein</fullName>
    </submittedName>
</protein>
<feature type="signal peptide" evidence="1">
    <location>
        <begin position="1"/>
        <end position="22"/>
    </location>
</feature>